<evidence type="ECO:0000256" key="1">
    <source>
        <dbReference type="SAM" id="MobiDB-lite"/>
    </source>
</evidence>
<dbReference type="EMBL" id="GBRH01274615">
    <property type="protein sequence ID" value="JAD23280.1"/>
    <property type="molecule type" value="Transcribed_RNA"/>
</dbReference>
<protein>
    <submittedName>
        <fullName evidence="2">Uncharacterized protein</fullName>
    </submittedName>
</protein>
<dbReference type="AlphaFoldDB" id="A0A0A8YCN7"/>
<proteinExistence type="predicted"/>
<evidence type="ECO:0000313" key="2">
    <source>
        <dbReference type="EMBL" id="JAD23280.1"/>
    </source>
</evidence>
<feature type="region of interest" description="Disordered" evidence="1">
    <location>
        <begin position="1"/>
        <end position="22"/>
    </location>
</feature>
<organism evidence="2">
    <name type="scientific">Arundo donax</name>
    <name type="common">Giant reed</name>
    <name type="synonym">Donax arundinaceus</name>
    <dbReference type="NCBI Taxonomy" id="35708"/>
    <lineage>
        <taxon>Eukaryota</taxon>
        <taxon>Viridiplantae</taxon>
        <taxon>Streptophyta</taxon>
        <taxon>Embryophyta</taxon>
        <taxon>Tracheophyta</taxon>
        <taxon>Spermatophyta</taxon>
        <taxon>Magnoliopsida</taxon>
        <taxon>Liliopsida</taxon>
        <taxon>Poales</taxon>
        <taxon>Poaceae</taxon>
        <taxon>PACMAD clade</taxon>
        <taxon>Arundinoideae</taxon>
        <taxon>Arundineae</taxon>
        <taxon>Arundo</taxon>
    </lineage>
</organism>
<name>A0A0A8YCN7_ARUDO</name>
<reference evidence="2" key="1">
    <citation type="submission" date="2014-09" db="EMBL/GenBank/DDBJ databases">
        <authorList>
            <person name="Magalhaes I.L.F."/>
            <person name="Oliveira U."/>
            <person name="Santos F.R."/>
            <person name="Vidigal T.H.D.A."/>
            <person name="Brescovit A.D."/>
            <person name="Santos A.J."/>
        </authorList>
    </citation>
    <scope>NUCLEOTIDE SEQUENCE</scope>
    <source>
        <tissue evidence="2">Shoot tissue taken approximately 20 cm above the soil surface</tissue>
    </source>
</reference>
<sequence length="50" mass="5767">MLRSRLLNVDNDPTKQHNTHVSSWWADKKEIPLAPAIDQSRRSSPTKIRA</sequence>
<accession>A0A0A8YCN7</accession>
<reference evidence="2" key="2">
    <citation type="journal article" date="2015" name="Data Brief">
        <title>Shoot transcriptome of the giant reed, Arundo donax.</title>
        <authorList>
            <person name="Barrero R.A."/>
            <person name="Guerrero F.D."/>
            <person name="Moolhuijzen P."/>
            <person name="Goolsby J.A."/>
            <person name="Tidwell J."/>
            <person name="Bellgard S.E."/>
            <person name="Bellgard M.I."/>
        </authorList>
    </citation>
    <scope>NUCLEOTIDE SEQUENCE</scope>
    <source>
        <tissue evidence="2">Shoot tissue taken approximately 20 cm above the soil surface</tissue>
    </source>
</reference>